<name>A0A0L7RI10_9HYME</name>
<accession>A0A0L7RI10</accession>
<proteinExistence type="predicted"/>
<dbReference type="STRING" id="597456.A0A0L7RI10"/>
<sequence>MEDLSVKSFTAVPNTDSYPVLELNQSGYSRMGPSSTRLVFISGIAFDQLTEKSEKYHEMIAATESPPKCSGSFRLKDDAEFPPITQRTD</sequence>
<evidence type="ECO:0000256" key="1">
    <source>
        <dbReference type="SAM" id="MobiDB-lite"/>
    </source>
</evidence>
<evidence type="ECO:0000313" key="3">
    <source>
        <dbReference type="Proteomes" id="UP000053825"/>
    </source>
</evidence>
<dbReference type="AlphaFoldDB" id="A0A0L7RI10"/>
<dbReference type="OrthoDB" id="1667587at2759"/>
<evidence type="ECO:0000313" key="2">
    <source>
        <dbReference type="EMBL" id="KOC70459.1"/>
    </source>
</evidence>
<gene>
    <name evidence="2" type="ORF">WH47_00604</name>
</gene>
<dbReference type="EMBL" id="KQ414588">
    <property type="protein sequence ID" value="KOC70459.1"/>
    <property type="molecule type" value="Genomic_DNA"/>
</dbReference>
<keyword evidence="3" id="KW-1185">Reference proteome</keyword>
<reference evidence="2 3" key="1">
    <citation type="submission" date="2015-07" db="EMBL/GenBank/DDBJ databases">
        <title>The genome of Habropoda laboriosa.</title>
        <authorList>
            <person name="Pan H."/>
            <person name="Kapheim K."/>
        </authorList>
    </citation>
    <scope>NUCLEOTIDE SEQUENCE [LARGE SCALE GENOMIC DNA]</scope>
    <source>
        <strain evidence="2">0110345459</strain>
    </source>
</reference>
<organism evidence="2 3">
    <name type="scientific">Habropoda laboriosa</name>
    <dbReference type="NCBI Taxonomy" id="597456"/>
    <lineage>
        <taxon>Eukaryota</taxon>
        <taxon>Metazoa</taxon>
        <taxon>Ecdysozoa</taxon>
        <taxon>Arthropoda</taxon>
        <taxon>Hexapoda</taxon>
        <taxon>Insecta</taxon>
        <taxon>Pterygota</taxon>
        <taxon>Neoptera</taxon>
        <taxon>Endopterygota</taxon>
        <taxon>Hymenoptera</taxon>
        <taxon>Apocrita</taxon>
        <taxon>Aculeata</taxon>
        <taxon>Apoidea</taxon>
        <taxon>Anthophila</taxon>
        <taxon>Apidae</taxon>
        <taxon>Habropoda</taxon>
    </lineage>
</organism>
<dbReference type="Proteomes" id="UP000053825">
    <property type="component" value="Unassembled WGS sequence"/>
</dbReference>
<protein>
    <submittedName>
        <fullName evidence="2">Uncharacterized protein</fullName>
    </submittedName>
</protein>
<feature type="region of interest" description="Disordered" evidence="1">
    <location>
        <begin position="62"/>
        <end position="89"/>
    </location>
</feature>